<keyword evidence="3" id="KW-1185">Reference proteome</keyword>
<protein>
    <submittedName>
        <fullName evidence="2">Uncharacterized protein</fullName>
    </submittedName>
</protein>
<name>E9G0Z3_DAPPU</name>
<sequence length="431" mass="48863">MDYEEDQLIEQTRLCQLEELASDRWLLHHQAVVQLSLKAVSQTAQLREETVYAKLMEAEKGFSKCGSHGSAQRFHFFFVTSFPVQVSLLVYDAILIEIWREEILPHLLKTESSLSPLMIYSVLYHEGAVISLLELLLYHSAACEALGDSIVDLLDYCHRTLLRSAAATASSRNHPSLADSPILKHLDVSHLEANIAIRCIAILRFLAGHADNLSEIVTSRMLTTTDVPLLAVQLLMDQQPWIRRVRRQSDVDDESGSRNNGGDDDDDEMLEIYDNGQWRRCSHDEASGSSGGQIHPVAAHLWLLLLSLLMSPVAPRKYDLNDFRCQQLLKLRSSLNPYVIDQIPPLAEFEQWLVQLSIVGAHQVWRHSGSSLQKPFILELVAEMRQLMLKQLAAEWTAILDGQRQFLSDESPETIHRFLCQLSSYIPLMTC</sequence>
<dbReference type="GO" id="GO:0044458">
    <property type="term" value="P:motile cilium assembly"/>
    <property type="evidence" value="ECO:0000318"/>
    <property type="project" value="GO_Central"/>
</dbReference>
<dbReference type="OrthoDB" id="432970at2759"/>
<dbReference type="eggNOG" id="ENOG502QS3F">
    <property type="taxonomic scope" value="Eukaryota"/>
</dbReference>
<dbReference type="EMBL" id="GL732528">
    <property type="protein sequence ID" value="EFX86992.1"/>
    <property type="molecule type" value="Genomic_DNA"/>
</dbReference>
<dbReference type="InParanoid" id="E9G0Z3"/>
<dbReference type="STRING" id="6669.E9G0Z3"/>
<accession>E9G0Z3</accession>
<dbReference type="HOGENOM" id="CLU_636579_0_0_1"/>
<dbReference type="KEGG" id="dpx:DAPPUDRAFT_312479"/>
<dbReference type="PANTHER" id="PTHR13244">
    <property type="entry name" value="ZINC FINGER MYND DOMAIN CONTAINING PROTEIN 10"/>
    <property type="match status" value="1"/>
</dbReference>
<dbReference type="GO" id="GO:0034451">
    <property type="term" value="C:centriolar satellite"/>
    <property type="evidence" value="ECO:0000318"/>
    <property type="project" value="GO_Central"/>
</dbReference>
<dbReference type="PANTHER" id="PTHR13244:SF7">
    <property type="entry name" value="ZINC FINGER MYND DOMAIN-CONTAINING PROTEIN 10"/>
    <property type="match status" value="1"/>
</dbReference>
<dbReference type="GO" id="GO:0036159">
    <property type="term" value="P:inner dynein arm assembly"/>
    <property type="evidence" value="ECO:0000318"/>
    <property type="project" value="GO_Central"/>
</dbReference>
<dbReference type="AlphaFoldDB" id="E9G0Z3"/>
<dbReference type="Proteomes" id="UP000000305">
    <property type="component" value="Unassembled WGS sequence"/>
</dbReference>
<evidence type="ECO:0000313" key="3">
    <source>
        <dbReference type="Proteomes" id="UP000000305"/>
    </source>
</evidence>
<dbReference type="InterPro" id="IPR052298">
    <property type="entry name" value="ZMYND10"/>
</dbReference>
<dbReference type="GO" id="GO:0036158">
    <property type="term" value="P:outer dynein arm assembly"/>
    <property type="evidence" value="ECO:0000318"/>
    <property type="project" value="GO_Central"/>
</dbReference>
<feature type="region of interest" description="Disordered" evidence="1">
    <location>
        <begin position="246"/>
        <end position="269"/>
    </location>
</feature>
<reference evidence="2 3" key="1">
    <citation type="journal article" date="2011" name="Science">
        <title>The ecoresponsive genome of Daphnia pulex.</title>
        <authorList>
            <person name="Colbourne J.K."/>
            <person name="Pfrender M.E."/>
            <person name="Gilbert D."/>
            <person name="Thomas W.K."/>
            <person name="Tucker A."/>
            <person name="Oakley T.H."/>
            <person name="Tokishita S."/>
            <person name="Aerts A."/>
            <person name="Arnold G.J."/>
            <person name="Basu M.K."/>
            <person name="Bauer D.J."/>
            <person name="Caceres C.E."/>
            <person name="Carmel L."/>
            <person name="Casola C."/>
            <person name="Choi J.H."/>
            <person name="Detter J.C."/>
            <person name="Dong Q."/>
            <person name="Dusheyko S."/>
            <person name="Eads B.D."/>
            <person name="Frohlich T."/>
            <person name="Geiler-Samerotte K.A."/>
            <person name="Gerlach D."/>
            <person name="Hatcher P."/>
            <person name="Jogdeo S."/>
            <person name="Krijgsveld J."/>
            <person name="Kriventseva E.V."/>
            <person name="Kultz D."/>
            <person name="Laforsch C."/>
            <person name="Lindquist E."/>
            <person name="Lopez J."/>
            <person name="Manak J.R."/>
            <person name="Muller J."/>
            <person name="Pangilinan J."/>
            <person name="Patwardhan R.P."/>
            <person name="Pitluck S."/>
            <person name="Pritham E.J."/>
            <person name="Rechtsteiner A."/>
            <person name="Rho M."/>
            <person name="Rogozin I.B."/>
            <person name="Sakarya O."/>
            <person name="Salamov A."/>
            <person name="Schaack S."/>
            <person name="Shapiro H."/>
            <person name="Shiga Y."/>
            <person name="Skalitzky C."/>
            <person name="Smith Z."/>
            <person name="Souvorov A."/>
            <person name="Sung W."/>
            <person name="Tang Z."/>
            <person name="Tsuchiya D."/>
            <person name="Tu H."/>
            <person name="Vos H."/>
            <person name="Wang M."/>
            <person name="Wolf Y.I."/>
            <person name="Yamagata H."/>
            <person name="Yamada T."/>
            <person name="Ye Y."/>
            <person name="Shaw J.R."/>
            <person name="Andrews J."/>
            <person name="Crease T.J."/>
            <person name="Tang H."/>
            <person name="Lucas S.M."/>
            <person name="Robertson H.M."/>
            <person name="Bork P."/>
            <person name="Koonin E.V."/>
            <person name="Zdobnov E.M."/>
            <person name="Grigoriev I.V."/>
            <person name="Lynch M."/>
            <person name="Boore J.L."/>
        </authorList>
    </citation>
    <scope>NUCLEOTIDE SEQUENCE [LARGE SCALE GENOMIC DNA]</scope>
</reference>
<evidence type="ECO:0000313" key="2">
    <source>
        <dbReference type="EMBL" id="EFX86992.1"/>
    </source>
</evidence>
<evidence type="ECO:0000256" key="1">
    <source>
        <dbReference type="SAM" id="MobiDB-lite"/>
    </source>
</evidence>
<organism evidence="2 3">
    <name type="scientific">Daphnia pulex</name>
    <name type="common">Water flea</name>
    <dbReference type="NCBI Taxonomy" id="6669"/>
    <lineage>
        <taxon>Eukaryota</taxon>
        <taxon>Metazoa</taxon>
        <taxon>Ecdysozoa</taxon>
        <taxon>Arthropoda</taxon>
        <taxon>Crustacea</taxon>
        <taxon>Branchiopoda</taxon>
        <taxon>Diplostraca</taxon>
        <taxon>Cladocera</taxon>
        <taxon>Anomopoda</taxon>
        <taxon>Daphniidae</taxon>
        <taxon>Daphnia</taxon>
    </lineage>
</organism>
<dbReference type="FunCoup" id="E9G0Z3">
    <property type="interactions" value="27"/>
</dbReference>
<gene>
    <name evidence="2" type="ORF">DAPPUDRAFT_312479</name>
</gene>
<proteinExistence type="predicted"/>
<dbReference type="GO" id="GO:0005737">
    <property type="term" value="C:cytoplasm"/>
    <property type="evidence" value="ECO:0000318"/>
    <property type="project" value="GO_Central"/>
</dbReference>